<evidence type="ECO:0000256" key="5">
    <source>
        <dbReference type="ARBA" id="ARBA00023136"/>
    </source>
</evidence>
<sequence>MAEKKRLVILLMVLTAVFFVAFVPYGVALILQFSGMANSSVEELRIFSRFKTGVQYLTLLNCSMNPFIYAIPNDARASDQEFFGNYLKAIFIANKVGSYVDVKTTRIMPPFFNNSTVAINIDPTGSQPDQSERQVRMVFVWIIIVVGIVGNSFIVAVATFFRRMRTTTNYLLVNVAAADITTLLFTAVHIVIPIKDPFPTGALGSFLCKFVHTNNITMVTLLVTTLTLTVLAVDRYHALVRPLKITGRITTKRIAYVIAGIWLVAIAMVTPLFVTLDHRPNSNSLCSPGDAFDEMKVYVYCLVVLLTLIPFLGIAFCYSRIISGLYFGNTICSRGQEVMGEKKRLLILLIVLTAVFFVAFVPYGVALILQFSGMANSSVEVLRIFNRFKTGVQYLTLLNCSMNPFVYAIPSTNYRCCFKYIFKNIFCQDTRREFHAIELRRRRDTSV</sequence>
<feature type="transmembrane region" description="Helical" evidence="9">
    <location>
        <begin position="297"/>
        <end position="318"/>
    </location>
</feature>
<feature type="transmembrane region" description="Helical" evidence="9">
    <location>
        <begin position="212"/>
        <end position="233"/>
    </location>
</feature>
<dbReference type="InterPro" id="IPR017452">
    <property type="entry name" value="GPCR_Rhodpsn_7TM"/>
</dbReference>
<feature type="domain" description="G-protein coupled receptors family 1 profile" evidence="10">
    <location>
        <begin position="1"/>
        <end position="69"/>
    </location>
</feature>
<comment type="subcellular location">
    <subcellularLocation>
        <location evidence="1">Membrane</location>
        <topology evidence="1">Multi-pass membrane protein</topology>
    </subcellularLocation>
</comment>
<keyword evidence="4 8" id="KW-0297">G-protein coupled receptor</keyword>
<comment type="caution">
    <text evidence="11">The sequence shown here is derived from an EMBL/GenBank/DDBJ whole genome shotgun (WGS) entry which is preliminary data.</text>
</comment>
<dbReference type="SUPFAM" id="SSF81321">
    <property type="entry name" value="Family A G protein-coupled receptor-like"/>
    <property type="match status" value="2"/>
</dbReference>
<dbReference type="PANTHER" id="PTHR45695">
    <property type="entry name" value="LEUCOKININ RECEPTOR-RELATED"/>
    <property type="match status" value="1"/>
</dbReference>
<dbReference type="GO" id="GO:0005886">
    <property type="term" value="C:plasma membrane"/>
    <property type="evidence" value="ECO:0007669"/>
    <property type="project" value="TreeGrafter"/>
</dbReference>
<dbReference type="PROSITE" id="PS50262">
    <property type="entry name" value="G_PROTEIN_RECEP_F1_2"/>
    <property type="match status" value="2"/>
</dbReference>
<evidence type="ECO:0000256" key="9">
    <source>
        <dbReference type="SAM" id="Phobius"/>
    </source>
</evidence>
<dbReference type="Proteomes" id="UP001163046">
    <property type="component" value="Unassembled WGS sequence"/>
</dbReference>
<keyword evidence="3 9" id="KW-1133">Transmembrane helix</keyword>
<dbReference type="EMBL" id="MU825396">
    <property type="protein sequence ID" value="KAJ7394756.1"/>
    <property type="molecule type" value="Genomic_DNA"/>
</dbReference>
<organism evidence="11 12">
    <name type="scientific">Desmophyllum pertusum</name>
    <dbReference type="NCBI Taxonomy" id="174260"/>
    <lineage>
        <taxon>Eukaryota</taxon>
        <taxon>Metazoa</taxon>
        <taxon>Cnidaria</taxon>
        <taxon>Anthozoa</taxon>
        <taxon>Hexacorallia</taxon>
        <taxon>Scleractinia</taxon>
        <taxon>Caryophylliina</taxon>
        <taxon>Caryophylliidae</taxon>
        <taxon>Desmophyllum</taxon>
    </lineage>
</organism>
<dbReference type="CDD" id="cd00637">
    <property type="entry name" value="7tm_classA_rhodopsin-like"/>
    <property type="match status" value="2"/>
</dbReference>
<feature type="transmembrane region" description="Helical" evidence="9">
    <location>
        <begin position="170"/>
        <end position="192"/>
    </location>
</feature>
<protein>
    <recommendedName>
        <fullName evidence="10">G-protein coupled receptors family 1 profile domain-containing protein</fullName>
    </recommendedName>
</protein>
<dbReference type="PANTHER" id="PTHR45695:SF9">
    <property type="entry name" value="LEUCOKININ RECEPTOR"/>
    <property type="match status" value="1"/>
</dbReference>
<accession>A0A9X0A7A7</accession>
<evidence type="ECO:0000256" key="6">
    <source>
        <dbReference type="ARBA" id="ARBA00023170"/>
    </source>
</evidence>
<name>A0A9X0A7A7_9CNID</name>
<evidence type="ECO:0000313" key="11">
    <source>
        <dbReference type="EMBL" id="KAJ7394756.1"/>
    </source>
</evidence>
<gene>
    <name evidence="11" type="ORF">OS493_000589</name>
</gene>
<comment type="similarity">
    <text evidence="8">Belongs to the G-protein coupled receptor 1 family.</text>
</comment>
<evidence type="ECO:0000256" key="4">
    <source>
        <dbReference type="ARBA" id="ARBA00023040"/>
    </source>
</evidence>
<keyword evidence="2 8" id="KW-0812">Transmembrane</keyword>
<evidence type="ECO:0000259" key="10">
    <source>
        <dbReference type="PROSITE" id="PS50262"/>
    </source>
</evidence>
<dbReference type="PRINTS" id="PR00237">
    <property type="entry name" value="GPCRRHODOPSN"/>
</dbReference>
<dbReference type="OrthoDB" id="5968937at2759"/>
<keyword evidence="7 8" id="KW-0807">Transducer</keyword>
<evidence type="ECO:0000256" key="8">
    <source>
        <dbReference type="RuleBase" id="RU000688"/>
    </source>
</evidence>
<evidence type="ECO:0000256" key="2">
    <source>
        <dbReference type="ARBA" id="ARBA00022692"/>
    </source>
</evidence>
<dbReference type="Gene3D" id="1.20.1070.10">
    <property type="entry name" value="Rhodopsin 7-helix transmembrane proteins"/>
    <property type="match status" value="2"/>
</dbReference>
<evidence type="ECO:0000313" key="12">
    <source>
        <dbReference type="Proteomes" id="UP001163046"/>
    </source>
</evidence>
<feature type="transmembrane region" description="Helical" evidence="9">
    <location>
        <begin position="254"/>
        <end position="274"/>
    </location>
</feature>
<evidence type="ECO:0000256" key="3">
    <source>
        <dbReference type="ARBA" id="ARBA00022989"/>
    </source>
</evidence>
<dbReference type="PROSITE" id="PS00237">
    <property type="entry name" value="G_PROTEIN_RECEP_F1_1"/>
    <property type="match status" value="1"/>
</dbReference>
<feature type="domain" description="G-protein coupled receptors family 1 profile" evidence="10">
    <location>
        <begin position="150"/>
        <end position="407"/>
    </location>
</feature>
<evidence type="ECO:0000256" key="7">
    <source>
        <dbReference type="ARBA" id="ARBA00023224"/>
    </source>
</evidence>
<keyword evidence="5 9" id="KW-0472">Membrane</keyword>
<evidence type="ECO:0000256" key="1">
    <source>
        <dbReference type="ARBA" id="ARBA00004141"/>
    </source>
</evidence>
<reference evidence="11" key="1">
    <citation type="submission" date="2023-01" db="EMBL/GenBank/DDBJ databases">
        <title>Genome assembly of the deep-sea coral Lophelia pertusa.</title>
        <authorList>
            <person name="Herrera S."/>
            <person name="Cordes E."/>
        </authorList>
    </citation>
    <scope>NUCLEOTIDE SEQUENCE</scope>
    <source>
        <strain evidence="11">USNM1676648</strain>
        <tissue evidence="11">Polyp</tissue>
    </source>
</reference>
<dbReference type="Pfam" id="PF00001">
    <property type="entry name" value="7tm_1"/>
    <property type="match status" value="1"/>
</dbReference>
<keyword evidence="12" id="KW-1185">Reference proteome</keyword>
<feature type="transmembrane region" description="Helical" evidence="9">
    <location>
        <begin position="7"/>
        <end position="31"/>
    </location>
</feature>
<dbReference type="AlphaFoldDB" id="A0A9X0A7A7"/>
<feature type="transmembrane region" description="Helical" evidence="9">
    <location>
        <begin position="138"/>
        <end position="161"/>
    </location>
</feature>
<feature type="transmembrane region" description="Helical" evidence="9">
    <location>
        <begin position="345"/>
        <end position="371"/>
    </location>
</feature>
<dbReference type="InterPro" id="IPR000276">
    <property type="entry name" value="GPCR_Rhodpsn"/>
</dbReference>
<dbReference type="GO" id="GO:0004930">
    <property type="term" value="F:G protein-coupled receptor activity"/>
    <property type="evidence" value="ECO:0007669"/>
    <property type="project" value="UniProtKB-KW"/>
</dbReference>
<keyword evidence="6 8" id="KW-0675">Receptor</keyword>
<proteinExistence type="inferred from homology"/>